<proteinExistence type="predicted"/>
<sequence>MKAIELQFAHWDQIYLFLFPEKTDQTKLSIGDYLVVKTALGLDLGKVVGWREINEDNTVEDQQVKPYIRRATDDDLAQYQENNKDNESKLVQCQEMVKKTTLQMKLVDCLVSFDGSRIVLAFIADGRVDFRELVKELTKKFKKSIRMHQLGVRDEAKIVGDIGSCGRRICCRSHLKELGNVSTDYAKDQQVAHRGSERLSGLCGRLKCCLAYEEDFYQERLKKFPVVGKVVKTKDGQGVVIGVNVIKGTYDVRVEDDKKGSNIVKVEVK</sequence>
<dbReference type="PANTHER" id="PTHR43830">
    <property type="entry name" value="PROTEIN PSP1"/>
    <property type="match status" value="1"/>
</dbReference>
<protein>
    <submittedName>
        <fullName evidence="2">Stage 0 sporulation protein</fullName>
    </submittedName>
</protein>
<dbReference type="GO" id="GO:0005737">
    <property type="term" value="C:cytoplasm"/>
    <property type="evidence" value="ECO:0007669"/>
    <property type="project" value="TreeGrafter"/>
</dbReference>
<organism evidence="2 3">
    <name type="scientific">Candidatus Komeilibacteria bacterium CG_4_10_14_0_2_um_filter_37_10</name>
    <dbReference type="NCBI Taxonomy" id="1974470"/>
    <lineage>
        <taxon>Bacteria</taxon>
        <taxon>Candidatus Komeiliibacteriota</taxon>
    </lineage>
</organism>
<feature type="domain" description="PSP1 C-terminal" evidence="1">
    <location>
        <begin position="65"/>
        <end position="150"/>
    </location>
</feature>
<reference evidence="3" key="1">
    <citation type="submission" date="2017-09" db="EMBL/GenBank/DDBJ databases">
        <title>Depth-based differentiation of microbial function through sediment-hosted aquifers and enrichment of novel symbionts in the deep terrestrial subsurface.</title>
        <authorList>
            <person name="Probst A.J."/>
            <person name="Ladd B."/>
            <person name="Jarett J.K."/>
            <person name="Geller-Mcgrath D.E."/>
            <person name="Sieber C.M.K."/>
            <person name="Emerson J.B."/>
            <person name="Anantharaman K."/>
            <person name="Thomas B.C."/>
            <person name="Malmstrom R."/>
            <person name="Stieglmeier M."/>
            <person name="Klingl A."/>
            <person name="Woyke T."/>
            <person name="Ryan C.M."/>
            <person name="Banfield J.F."/>
        </authorList>
    </citation>
    <scope>NUCLEOTIDE SEQUENCE [LARGE SCALE GENOMIC DNA]</scope>
</reference>
<accession>A0A2M7VGW1</accession>
<name>A0A2M7VGW1_9BACT</name>
<evidence type="ECO:0000259" key="1">
    <source>
        <dbReference type="PROSITE" id="PS51411"/>
    </source>
</evidence>
<dbReference type="AlphaFoldDB" id="A0A2M7VGW1"/>
<dbReference type="InterPro" id="IPR007557">
    <property type="entry name" value="PSP1_C"/>
</dbReference>
<comment type="caution">
    <text evidence="2">The sequence shown here is derived from an EMBL/GenBank/DDBJ whole genome shotgun (WGS) entry which is preliminary data.</text>
</comment>
<dbReference type="NCBIfam" id="NF041131">
    <property type="entry name" value="RicT_YaaT_fam"/>
    <property type="match status" value="1"/>
</dbReference>
<dbReference type="Pfam" id="PF04468">
    <property type="entry name" value="PSP1"/>
    <property type="match status" value="1"/>
</dbReference>
<dbReference type="Proteomes" id="UP000230405">
    <property type="component" value="Unassembled WGS sequence"/>
</dbReference>
<dbReference type="PANTHER" id="PTHR43830:SF3">
    <property type="entry name" value="PROTEIN PSP1"/>
    <property type="match status" value="1"/>
</dbReference>
<dbReference type="PROSITE" id="PS51411">
    <property type="entry name" value="PSP1_C"/>
    <property type="match status" value="1"/>
</dbReference>
<gene>
    <name evidence="2" type="ORF">COX77_00115</name>
</gene>
<evidence type="ECO:0000313" key="3">
    <source>
        <dbReference type="Proteomes" id="UP000230405"/>
    </source>
</evidence>
<evidence type="ECO:0000313" key="2">
    <source>
        <dbReference type="EMBL" id="PIZ99899.1"/>
    </source>
</evidence>
<dbReference type="EMBL" id="PFPO01000004">
    <property type="protein sequence ID" value="PIZ99899.1"/>
    <property type="molecule type" value="Genomic_DNA"/>
</dbReference>
<dbReference type="InterPro" id="IPR047767">
    <property type="entry name" value="PSP1-like"/>
</dbReference>